<gene>
    <name evidence="9" type="primary">ackA_2</name>
    <name evidence="6" type="synonym">ackA</name>
    <name evidence="9" type="ORF">NCTC9177_06951</name>
</gene>
<keyword evidence="6" id="KW-0963">Cytoplasm</keyword>
<evidence type="ECO:0000256" key="2">
    <source>
        <dbReference type="ARBA" id="ARBA00022679"/>
    </source>
</evidence>
<comment type="similarity">
    <text evidence="1 6 7">Belongs to the acetokinase family.</text>
</comment>
<feature type="binding site" evidence="6">
    <location>
        <position position="381"/>
    </location>
    <ligand>
        <name>Mg(2+)</name>
        <dbReference type="ChEBI" id="CHEBI:18420"/>
    </ligand>
</feature>
<evidence type="ECO:0000256" key="3">
    <source>
        <dbReference type="ARBA" id="ARBA00022741"/>
    </source>
</evidence>
<dbReference type="GO" id="GO:0000287">
    <property type="term" value="F:magnesium ion binding"/>
    <property type="evidence" value="ECO:0007669"/>
    <property type="project" value="UniProtKB-UniRule"/>
</dbReference>
<dbReference type="EC" id="2.7.2.1" evidence="6"/>
<feature type="site" description="Transition state stabilizer" evidence="6">
    <location>
        <position position="240"/>
    </location>
</feature>
<dbReference type="Proteomes" id="UP000254545">
    <property type="component" value="Unassembled WGS sequence"/>
</dbReference>
<dbReference type="PANTHER" id="PTHR21060:SF15">
    <property type="entry name" value="ACETATE KINASE-RELATED"/>
    <property type="match status" value="1"/>
</dbReference>
<evidence type="ECO:0000256" key="5">
    <source>
        <dbReference type="ARBA" id="ARBA00022840"/>
    </source>
</evidence>
<dbReference type="GO" id="GO:0005524">
    <property type="term" value="F:ATP binding"/>
    <property type="evidence" value="ECO:0007669"/>
    <property type="project" value="UniProtKB-KW"/>
</dbReference>
<comment type="caution">
    <text evidence="6">Lacks conserved residue(s) required for the propagation of feature annotation.</text>
</comment>
<dbReference type="PANTHER" id="PTHR21060">
    <property type="entry name" value="ACETATE KINASE"/>
    <property type="match status" value="1"/>
</dbReference>
<evidence type="ECO:0000256" key="8">
    <source>
        <dbReference type="SAM" id="MobiDB-lite"/>
    </source>
</evidence>
<comment type="function">
    <text evidence="6">Catalyzes the formation of acetyl phosphate from acetate and ATP. Can also catalyze the reverse reaction.</text>
</comment>
<dbReference type="Pfam" id="PF00871">
    <property type="entry name" value="Acetate_kinase"/>
    <property type="match status" value="1"/>
</dbReference>
<dbReference type="HAMAP" id="MF_00020">
    <property type="entry name" value="Acetate_kinase"/>
    <property type="match status" value="1"/>
</dbReference>
<feature type="region of interest" description="Disordered" evidence="8">
    <location>
        <begin position="460"/>
        <end position="483"/>
    </location>
</feature>
<dbReference type="EMBL" id="UGKR01000003">
    <property type="protein sequence ID" value="STS92985.1"/>
    <property type="molecule type" value="Genomic_DNA"/>
</dbReference>
<keyword evidence="5 6" id="KW-0067">ATP-binding</keyword>
<comment type="subcellular location">
    <subcellularLocation>
        <location evidence="6">Cytoplasm</location>
    </subcellularLocation>
</comment>
<protein>
    <recommendedName>
        <fullName evidence="6">Acetate kinase</fullName>
        <ecNumber evidence="6">2.7.2.1</ecNumber>
    </recommendedName>
    <alternativeName>
        <fullName evidence="6">Acetokinase</fullName>
    </alternativeName>
</protein>
<dbReference type="Gene3D" id="3.30.420.40">
    <property type="match status" value="2"/>
</dbReference>
<feature type="binding site" evidence="6">
    <location>
        <position position="9"/>
    </location>
    <ligand>
        <name>Mg(2+)</name>
        <dbReference type="ChEBI" id="CHEBI:18420"/>
    </ligand>
</feature>
<accession>A0A7H4MRN5</accession>
<dbReference type="CDD" id="cd24010">
    <property type="entry name" value="ASKHA_NBD_AcK_PK"/>
    <property type="match status" value="1"/>
</dbReference>
<keyword evidence="6" id="KW-0479">Metal-binding</keyword>
<keyword evidence="2 6" id="KW-0808">Transferase</keyword>
<comment type="catalytic activity">
    <reaction evidence="6">
        <text>acetate + ATP = acetyl phosphate + ADP</text>
        <dbReference type="Rhea" id="RHEA:11352"/>
        <dbReference type="ChEBI" id="CHEBI:22191"/>
        <dbReference type="ChEBI" id="CHEBI:30089"/>
        <dbReference type="ChEBI" id="CHEBI:30616"/>
        <dbReference type="ChEBI" id="CHEBI:456216"/>
        <dbReference type="EC" id="2.7.2.1"/>
    </reaction>
</comment>
<reference evidence="9 10" key="1">
    <citation type="submission" date="2018-06" db="EMBL/GenBank/DDBJ databases">
        <authorList>
            <consortium name="Pathogen Informatics"/>
            <person name="Doyle S."/>
        </authorList>
    </citation>
    <scope>NUCLEOTIDE SEQUENCE [LARGE SCALE GENOMIC DNA]</scope>
    <source>
        <strain evidence="9 10">NCTC9177</strain>
    </source>
</reference>
<evidence type="ECO:0000313" key="9">
    <source>
        <dbReference type="EMBL" id="STS92985.1"/>
    </source>
</evidence>
<keyword evidence="3 6" id="KW-0547">Nucleotide-binding</keyword>
<dbReference type="UniPathway" id="UPA00340">
    <property type="reaction ID" value="UER00458"/>
</dbReference>
<proteinExistence type="inferred from homology"/>
<dbReference type="InterPro" id="IPR004372">
    <property type="entry name" value="Ac/propionate_kinase"/>
</dbReference>
<comment type="pathway">
    <text evidence="6">Metabolic intermediate biosynthesis; acetyl-CoA biosynthesis; acetyl-CoA from acetate: step 1/2.</text>
</comment>
<comment type="subunit">
    <text evidence="6">Homodimer.</text>
</comment>
<dbReference type="NCBIfam" id="TIGR00016">
    <property type="entry name" value="ackA"/>
    <property type="match status" value="1"/>
</dbReference>
<evidence type="ECO:0000256" key="7">
    <source>
        <dbReference type="RuleBase" id="RU003835"/>
    </source>
</evidence>
<feature type="binding site" evidence="6">
    <location>
        <begin position="207"/>
        <end position="211"/>
    </location>
    <ligand>
        <name>ATP</name>
        <dbReference type="ChEBI" id="CHEBI:30616"/>
    </ligand>
</feature>
<feature type="site" description="Transition state stabilizer" evidence="6">
    <location>
        <position position="179"/>
    </location>
</feature>
<sequence>MTYKIMAINAGSSSLKFQLLNMPQGALLCQGLIERIGLPEARFTLKTPTQKWQETLPIADHHEAVTLLLEALTGRGILSSLQEIDGVGHRVAHGGERFKDAALVCDDTLREIERLAELAPLHNPVNALGIRLFRQLLPAVPAVAVFDTAFHQTLAPEAWLYPLPWRYYAELGIRRYGFHGTSHHYVSSALAEKLGVPLSALRVVSCHLGNGCSVCAIKGGQSVNTSMGFTPQSGVMMGTRSGDIDPSILPWLVEKEGKSALQLSQLLNNESGLLGVSGVSSDYRDVEQAADAGNERAALALSLFCRTHSRNYRQLYHADGRSGRADLYRRHRRAFRPARATICRNLHFLGLALDDEKNQRSATFIQADNALVKVAVINTNEELMIARDVMRLALPQARELAVSAINDAPPLAENHGNRRVAMPLCALAKVSGKVKTWLLHNVPPRAENLSRAGSSAAKSWSPVRWTGTAPSRSRPGYREKTSGRCRGRWSTSCWPTGATPQR</sequence>
<dbReference type="PROSITE" id="PS01075">
    <property type="entry name" value="ACETATE_KINASE_1"/>
    <property type="match status" value="1"/>
</dbReference>
<evidence type="ECO:0000256" key="4">
    <source>
        <dbReference type="ARBA" id="ARBA00022777"/>
    </source>
</evidence>
<organism evidence="9 10">
    <name type="scientific">Klebsiella variicola</name>
    <dbReference type="NCBI Taxonomy" id="244366"/>
    <lineage>
        <taxon>Bacteria</taxon>
        <taxon>Pseudomonadati</taxon>
        <taxon>Pseudomonadota</taxon>
        <taxon>Gammaproteobacteria</taxon>
        <taxon>Enterobacterales</taxon>
        <taxon>Enterobacteriaceae</taxon>
        <taxon>Klebsiella/Raoultella group</taxon>
        <taxon>Klebsiella</taxon>
        <taxon>Klebsiella pneumoniae complex</taxon>
    </lineage>
</organism>
<dbReference type="PROSITE" id="PS01076">
    <property type="entry name" value="ACETATE_KINASE_2"/>
    <property type="match status" value="1"/>
</dbReference>
<dbReference type="InterPro" id="IPR000890">
    <property type="entry name" value="Aliphatic_acid_kin_short-chain"/>
</dbReference>
<dbReference type="GO" id="GO:0006083">
    <property type="term" value="P:acetate metabolic process"/>
    <property type="evidence" value="ECO:0007669"/>
    <property type="project" value="TreeGrafter"/>
</dbReference>
<dbReference type="NCBIfam" id="NF009063">
    <property type="entry name" value="PRK12397.1"/>
    <property type="match status" value="1"/>
</dbReference>
<dbReference type="SUPFAM" id="SSF53067">
    <property type="entry name" value="Actin-like ATPase domain"/>
    <property type="match status" value="2"/>
</dbReference>
<dbReference type="GO" id="GO:0006085">
    <property type="term" value="P:acetyl-CoA biosynthetic process"/>
    <property type="evidence" value="ECO:0007669"/>
    <property type="project" value="UniProtKB-UniRule"/>
</dbReference>
<feature type="binding site" evidence="6">
    <location>
        <begin position="282"/>
        <end position="284"/>
    </location>
    <ligand>
        <name>ATP</name>
        <dbReference type="ChEBI" id="CHEBI:30616"/>
    </ligand>
</feature>
<keyword evidence="4 6" id="KW-0418">Kinase</keyword>
<evidence type="ECO:0000313" key="10">
    <source>
        <dbReference type="Proteomes" id="UP000254545"/>
    </source>
</evidence>
<comment type="caution">
    <text evidence="9">The sequence shown here is derived from an EMBL/GenBank/DDBJ whole genome shotgun (WGS) entry which is preliminary data.</text>
</comment>
<feature type="active site" description="Proton donor/acceptor" evidence="6">
    <location>
        <position position="147"/>
    </location>
</feature>
<dbReference type="GO" id="GO:0005737">
    <property type="term" value="C:cytoplasm"/>
    <property type="evidence" value="ECO:0007669"/>
    <property type="project" value="UniProtKB-SubCell"/>
</dbReference>
<keyword evidence="6" id="KW-0460">Magnesium</keyword>
<dbReference type="InterPro" id="IPR043129">
    <property type="entry name" value="ATPase_NBD"/>
</dbReference>
<dbReference type="InterPro" id="IPR023865">
    <property type="entry name" value="Aliphatic_acid_kinase_CS"/>
</dbReference>
<feature type="binding site" evidence="6">
    <location>
        <position position="16"/>
    </location>
    <ligand>
        <name>ATP</name>
        <dbReference type="ChEBI" id="CHEBI:30616"/>
    </ligand>
</feature>
<comment type="cofactor">
    <cofactor evidence="6">
        <name>Mg(2+)</name>
        <dbReference type="ChEBI" id="CHEBI:18420"/>
    </cofactor>
    <cofactor evidence="6">
        <name>Mn(2+)</name>
        <dbReference type="ChEBI" id="CHEBI:29035"/>
    </cofactor>
    <text evidence="6">Mg(2+). Can also accept Mn(2+).</text>
</comment>
<evidence type="ECO:0000256" key="6">
    <source>
        <dbReference type="HAMAP-Rule" id="MF_00020"/>
    </source>
</evidence>
<dbReference type="PRINTS" id="PR00471">
    <property type="entry name" value="ACETATEKNASE"/>
</dbReference>
<dbReference type="AlphaFoldDB" id="A0A7H4MRN5"/>
<dbReference type="GO" id="GO:0008776">
    <property type="term" value="F:acetate kinase activity"/>
    <property type="evidence" value="ECO:0007669"/>
    <property type="project" value="UniProtKB-UniRule"/>
</dbReference>
<evidence type="ECO:0000256" key="1">
    <source>
        <dbReference type="ARBA" id="ARBA00008748"/>
    </source>
</evidence>
<name>A0A7H4MRN5_KLEVA</name>
<feature type="binding site" evidence="6">
    <location>
        <position position="90"/>
    </location>
    <ligand>
        <name>substrate</name>
    </ligand>
</feature>